<dbReference type="SMART" id="SM00271">
    <property type="entry name" value="DnaJ"/>
    <property type="match status" value="1"/>
</dbReference>
<dbReference type="PANTHER" id="PTHR44137">
    <property type="entry name" value="BNAC03G44070D PROTEIN"/>
    <property type="match status" value="1"/>
</dbReference>
<sequence>MSDDDEKACSIDLARPEEEALRLKALAEEKYTSGDLKSAMKYAKRAHKLHPSLEGLPEMLTAFKIIRTAAKPGSGSSSGAQNSTPDYYKILQVEPFSHINTIKKQYKKLALALHPDKNPFVASEEAFKMVGEASRVLSDRIRRKEYDLRLRIAMQSKAAEEVGLGVEGSAETFWTACSTCRLLHQFERKYLGHNLMCPRCKKTFKATEVEEDSTNEGDIEMNEGGKARVSARIRERVAKGDNLGIMEKCGLGVKRKISSVGEVLERSRMKMARNVNDDDGLLKDFKLKRTENVQKSGEHDRRGNEGLRLKKVEDLVREDGSGYQRSRDTGVINELSPRRVGGKARDGVEKASKSGGFEIAESERTKRAKAREEETMTLSEIQMLVKKKKKKLVDGKLIMKRKEVNAEQLKAKEKEGENEKEQESEKNKEKEREEDREKEEEKERGDEGEKEKGEDKEREKEKGEEEKEKEENKEREMVTLREKTYSRRVSKYRNLEVVQRTSKNLQDSAMERDRSSSDANLEGLQVEKANEKETEIEDMRDVLLVEKEKGDGNEKGKEMEDMREVLLVEKGNGNNKEKEMEQMREKRERRRVSKYGNLDIIKRKTSKNHADSDVKRLITKKKGNLEIVAVEDSDFHDFDKDRRERSFKKGQVWAVYDDDDGMPRHYALIDEIVSVNPFEVTLSWLQFQNNGDDELISWQKTGFHVSCGSFKVSKRVSIKYLNLFSHVVDCERAAREMYRIHPTKGSVWALYSNTEGTNQRDKNNRRYDIVVALSSYSDVHGLSIAHLEKVSGFRTVFKRREVGANAVICLAKDDVKLFSHQIPAKKLSGAEASGLPKDCWELDPASLAPPLLIG</sequence>
<dbReference type="InterPro" id="IPR001623">
    <property type="entry name" value="DnaJ_domain"/>
</dbReference>
<dbReference type="CDD" id="cd06257">
    <property type="entry name" value="DnaJ"/>
    <property type="match status" value="1"/>
</dbReference>
<feature type="compositionally biased region" description="Basic and acidic residues" evidence="1">
    <location>
        <begin position="343"/>
        <end position="352"/>
    </location>
</feature>
<name>A0AAE1Y2K8_9LAMI</name>
<evidence type="ECO:0000313" key="4">
    <source>
        <dbReference type="Proteomes" id="UP001293254"/>
    </source>
</evidence>
<feature type="region of interest" description="Disordered" evidence="1">
    <location>
        <begin position="500"/>
        <end position="541"/>
    </location>
</feature>
<dbReference type="SUPFAM" id="SSF46565">
    <property type="entry name" value="Chaperone J-domain"/>
    <property type="match status" value="1"/>
</dbReference>
<reference evidence="3" key="2">
    <citation type="journal article" date="2024" name="Plant">
        <title>Genomic evolution and insights into agronomic trait innovations of Sesamum species.</title>
        <authorList>
            <person name="Miao H."/>
            <person name="Wang L."/>
            <person name="Qu L."/>
            <person name="Liu H."/>
            <person name="Sun Y."/>
            <person name="Le M."/>
            <person name="Wang Q."/>
            <person name="Wei S."/>
            <person name="Zheng Y."/>
            <person name="Lin W."/>
            <person name="Duan Y."/>
            <person name="Cao H."/>
            <person name="Xiong S."/>
            <person name="Wang X."/>
            <person name="Wei L."/>
            <person name="Li C."/>
            <person name="Ma Q."/>
            <person name="Ju M."/>
            <person name="Zhao R."/>
            <person name="Li G."/>
            <person name="Mu C."/>
            <person name="Tian Q."/>
            <person name="Mei H."/>
            <person name="Zhang T."/>
            <person name="Gao T."/>
            <person name="Zhang H."/>
        </authorList>
    </citation>
    <scope>NUCLEOTIDE SEQUENCE</scope>
    <source>
        <strain evidence="3">3651</strain>
    </source>
</reference>
<dbReference type="EMBL" id="JACGWO010000007">
    <property type="protein sequence ID" value="KAK4422499.1"/>
    <property type="molecule type" value="Genomic_DNA"/>
</dbReference>
<dbReference type="AlphaFoldDB" id="A0AAE1Y2K8"/>
<comment type="caution">
    <text evidence="3">The sequence shown here is derived from an EMBL/GenBank/DDBJ whole genome shotgun (WGS) entry which is preliminary data.</text>
</comment>
<proteinExistence type="predicted"/>
<dbReference type="Pfam" id="PF00226">
    <property type="entry name" value="DnaJ"/>
    <property type="match status" value="1"/>
</dbReference>
<dbReference type="InterPro" id="IPR036869">
    <property type="entry name" value="J_dom_sf"/>
</dbReference>
<reference evidence="3" key="1">
    <citation type="submission" date="2020-06" db="EMBL/GenBank/DDBJ databases">
        <authorList>
            <person name="Li T."/>
            <person name="Hu X."/>
            <person name="Zhang T."/>
            <person name="Song X."/>
            <person name="Zhang H."/>
            <person name="Dai N."/>
            <person name="Sheng W."/>
            <person name="Hou X."/>
            <person name="Wei L."/>
        </authorList>
    </citation>
    <scope>NUCLEOTIDE SEQUENCE</scope>
    <source>
        <strain evidence="3">3651</strain>
        <tissue evidence="3">Leaf</tissue>
    </source>
</reference>
<dbReference type="PRINTS" id="PR00625">
    <property type="entry name" value="JDOMAIN"/>
</dbReference>
<dbReference type="InterPro" id="IPR024593">
    <property type="entry name" value="DUF3444"/>
</dbReference>
<dbReference type="Gene3D" id="1.10.287.110">
    <property type="entry name" value="DnaJ domain"/>
    <property type="match status" value="1"/>
</dbReference>
<dbReference type="PROSITE" id="PS50076">
    <property type="entry name" value="DNAJ_2"/>
    <property type="match status" value="1"/>
</dbReference>
<feature type="region of interest" description="Disordered" evidence="1">
    <location>
        <begin position="337"/>
        <end position="481"/>
    </location>
</feature>
<evidence type="ECO:0000313" key="3">
    <source>
        <dbReference type="EMBL" id="KAK4422499.1"/>
    </source>
</evidence>
<organism evidence="3 4">
    <name type="scientific">Sesamum alatum</name>
    <dbReference type="NCBI Taxonomy" id="300844"/>
    <lineage>
        <taxon>Eukaryota</taxon>
        <taxon>Viridiplantae</taxon>
        <taxon>Streptophyta</taxon>
        <taxon>Embryophyta</taxon>
        <taxon>Tracheophyta</taxon>
        <taxon>Spermatophyta</taxon>
        <taxon>Magnoliopsida</taxon>
        <taxon>eudicotyledons</taxon>
        <taxon>Gunneridae</taxon>
        <taxon>Pentapetalae</taxon>
        <taxon>asterids</taxon>
        <taxon>lamiids</taxon>
        <taxon>Lamiales</taxon>
        <taxon>Pedaliaceae</taxon>
        <taxon>Sesamum</taxon>
    </lineage>
</organism>
<feature type="compositionally biased region" description="Basic and acidic residues" evidence="1">
    <location>
        <begin position="361"/>
        <end position="374"/>
    </location>
</feature>
<evidence type="ECO:0000256" key="1">
    <source>
        <dbReference type="SAM" id="MobiDB-lite"/>
    </source>
</evidence>
<dbReference type="Proteomes" id="UP001293254">
    <property type="component" value="Unassembled WGS sequence"/>
</dbReference>
<protein>
    <submittedName>
        <fullName evidence="3">DnaJsubfamily B member 11</fullName>
    </submittedName>
</protein>
<dbReference type="PANTHER" id="PTHR44137:SF24">
    <property type="entry name" value="DNAJ HEAT SHOCK N-TERMINAL DOMAIN-CONTAINING PROTEIN"/>
    <property type="match status" value="1"/>
</dbReference>
<keyword evidence="4" id="KW-1185">Reference proteome</keyword>
<evidence type="ECO:0000259" key="2">
    <source>
        <dbReference type="PROSITE" id="PS50076"/>
    </source>
</evidence>
<gene>
    <name evidence="3" type="ORF">Salat_1832400</name>
</gene>
<feature type="compositionally biased region" description="Basic and acidic residues" evidence="1">
    <location>
        <begin position="528"/>
        <end position="541"/>
    </location>
</feature>
<feature type="compositionally biased region" description="Basic and acidic residues" evidence="1">
    <location>
        <begin position="400"/>
        <end position="481"/>
    </location>
</feature>
<feature type="domain" description="J" evidence="2">
    <location>
        <begin position="86"/>
        <end position="150"/>
    </location>
</feature>
<dbReference type="Pfam" id="PF11926">
    <property type="entry name" value="DUF3444"/>
    <property type="match status" value="1"/>
</dbReference>
<accession>A0AAE1Y2K8</accession>